<reference evidence="6 7" key="1">
    <citation type="submission" date="2019-03" db="EMBL/GenBank/DDBJ databases">
        <title>Genomic Encyclopedia of Type Strains, Phase IV (KMG-IV): sequencing the most valuable type-strain genomes for metagenomic binning, comparative biology and taxonomic classification.</title>
        <authorList>
            <person name="Goeker M."/>
        </authorList>
    </citation>
    <scope>NUCLEOTIDE SEQUENCE [LARGE SCALE GENOMIC DNA]</scope>
    <source>
        <strain evidence="6 7">DSM 100451</strain>
    </source>
</reference>
<dbReference type="SUPFAM" id="SSF52540">
    <property type="entry name" value="P-loop containing nucleoside triphosphate hydrolases"/>
    <property type="match status" value="1"/>
</dbReference>
<dbReference type="AlphaFoldDB" id="A0A4R1QQN9"/>
<dbReference type="InterPro" id="IPR003439">
    <property type="entry name" value="ABC_transporter-like_ATP-bd"/>
</dbReference>
<feature type="domain" description="ABC transporter" evidence="5">
    <location>
        <begin position="2"/>
        <end position="239"/>
    </location>
</feature>
<dbReference type="STRING" id="1650663.GCA_001486665_00973"/>
<dbReference type="FunFam" id="3.40.50.300:FF:000134">
    <property type="entry name" value="Iron-enterobactin ABC transporter ATP-binding protein"/>
    <property type="match status" value="1"/>
</dbReference>
<dbReference type="RefSeq" id="WP_058963451.1">
    <property type="nucleotide sequence ID" value="NZ_CABKVM010000014.1"/>
</dbReference>
<evidence type="ECO:0000256" key="2">
    <source>
        <dbReference type="ARBA" id="ARBA00022741"/>
    </source>
</evidence>
<dbReference type="CDD" id="cd03214">
    <property type="entry name" value="ABC_Iron-Siderophores_B12_Hemin"/>
    <property type="match status" value="1"/>
</dbReference>
<evidence type="ECO:0000256" key="1">
    <source>
        <dbReference type="ARBA" id="ARBA00022448"/>
    </source>
</evidence>
<dbReference type="InterPro" id="IPR003593">
    <property type="entry name" value="AAA+_ATPase"/>
</dbReference>
<organism evidence="6 7">
    <name type="scientific">Allofournierella massiliensis</name>
    <dbReference type="NCBI Taxonomy" id="1650663"/>
    <lineage>
        <taxon>Bacteria</taxon>
        <taxon>Bacillati</taxon>
        <taxon>Bacillota</taxon>
        <taxon>Clostridia</taxon>
        <taxon>Eubacteriales</taxon>
        <taxon>Oscillospiraceae</taxon>
        <taxon>Allofournierella</taxon>
    </lineage>
</organism>
<dbReference type="EMBL" id="SLUM01000014">
    <property type="protein sequence ID" value="TCL56146.1"/>
    <property type="molecule type" value="Genomic_DNA"/>
</dbReference>
<keyword evidence="3 6" id="KW-0067">ATP-binding</keyword>
<accession>A0A4R1QQN9</accession>
<evidence type="ECO:0000313" key="6">
    <source>
        <dbReference type="EMBL" id="TCL56146.1"/>
    </source>
</evidence>
<keyword evidence="4" id="KW-1278">Translocase</keyword>
<dbReference type="PROSITE" id="PS00211">
    <property type="entry name" value="ABC_TRANSPORTER_1"/>
    <property type="match status" value="1"/>
</dbReference>
<protein>
    <submittedName>
        <fullName evidence="6">Iron complex transport system ATP-binding protein</fullName>
    </submittedName>
</protein>
<name>A0A4R1QQN9_9FIRM</name>
<dbReference type="GO" id="GO:0016887">
    <property type="term" value="F:ATP hydrolysis activity"/>
    <property type="evidence" value="ECO:0007669"/>
    <property type="project" value="InterPro"/>
</dbReference>
<dbReference type="PROSITE" id="PS50893">
    <property type="entry name" value="ABC_TRANSPORTER_2"/>
    <property type="match status" value="1"/>
</dbReference>
<proteinExistence type="predicted"/>
<dbReference type="Gene3D" id="3.40.50.300">
    <property type="entry name" value="P-loop containing nucleotide triphosphate hydrolases"/>
    <property type="match status" value="1"/>
</dbReference>
<evidence type="ECO:0000259" key="5">
    <source>
        <dbReference type="PROSITE" id="PS50893"/>
    </source>
</evidence>
<evidence type="ECO:0000256" key="3">
    <source>
        <dbReference type="ARBA" id="ARBA00022840"/>
    </source>
</evidence>
<gene>
    <name evidence="6" type="ORF">EDD77_114101</name>
</gene>
<keyword evidence="2" id="KW-0547">Nucleotide-binding</keyword>
<dbReference type="PANTHER" id="PTHR42794:SF1">
    <property type="entry name" value="HEMIN IMPORT ATP-BINDING PROTEIN HMUV"/>
    <property type="match status" value="1"/>
</dbReference>
<sequence length="251" mass="27807">MLHAEHITCGYGGKPVVRDLSFSAHRGQILCILGANGCGKTTLLRAVAGLLPSTGSIRAAGLDLRTAPRRQVAQTVAFLSQMSNLYFSYTVYQTVEMGRYAHRSSGFLGGASAGDGEMVRACLEQTGLWELRNQPITALSGGQLQRVFLARVFAQDPKIILLDEPTNHLDLKYQIELMEQLRRWVSQGERCVVGVLHDVNLALNYADQLLLMQDGQALCQTAADNLNPALLDQIYDLDVRGYMRRALQRWE</sequence>
<dbReference type="SMART" id="SM00382">
    <property type="entry name" value="AAA"/>
    <property type="match status" value="1"/>
</dbReference>
<dbReference type="GO" id="GO:0005524">
    <property type="term" value="F:ATP binding"/>
    <property type="evidence" value="ECO:0007669"/>
    <property type="project" value="UniProtKB-KW"/>
</dbReference>
<dbReference type="Pfam" id="PF00005">
    <property type="entry name" value="ABC_tran"/>
    <property type="match status" value="1"/>
</dbReference>
<dbReference type="InterPro" id="IPR017871">
    <property type="entry name" value="ABC_transporter-like_CS"/>
</dbReference>
<dbReference type="OrthoDB" id="9799337at2"/>
<dbReference type="InterPro" id="IPR027417">
    <property type="entry name" value="P-loop_NTPase"/>
</dbReference>
<keyword evidence="1" id="KW-0813">Transport</keyword>
<evidence type="ECO:0000256" key="4">
    <source>
        <dbReference type="ARBA" id="ARBA00022967"/>
    </source>
</evidence>
<dbReference type="Proteomes" id="UP000295184">
    <property type="component" value="Unassembled WGS sequence"/>
</dbReference>
<comment type="caution">
    <text evidence="6">The sequence shown here is derived from an EMBL/GenBank/DDBJ whole genome shotgun (WGS) entry which is preliminary data.</text>
</comment>
<evidence type="ECO:0000313" key="7">
    <source>
        <dbReference type="Proteomes" id="UP000295184"/>
    </source>
</evidence>
<dbReference type="PANTHER" id="PTHR42794">
    <property type="entry name" value="HEMIN IMPORT ATP-BINDING PROTEIN HMUV"/>
    <property type="match status" value="1"/>
</dbReference>